<evidence type="ECO:0000313" key="7">
    <source>
        <dbReference type="Proteomes" id="UP000886602"/>
    </source>
</evidence>
<feature type="domain" description="6-phosphogluconate dehydrogenase NADP-binding" evidence="4">
    <location>
        <begin position="6"/>
        <end position="164"/>
    </location>
</feature>
<dbReference type="InterPro" id="IPR006115">
    <property type="entry name" value="6PGDH_NADP-bd"/>
</dbReference>
<dbReference type="InterPro" id="IPR036291">
    <property type="entry name" value="NAD(P)-bd_dom_sf"/>
</dbReference>
<dbReference type="InterPro" id="IPR029154">
    <property type="entry name" value="HIBADH-like_NADP-bd"/>
</dbReference>
<evidence type="ECO:0000256" key="2">
    <source>
        <dbReference type="ARBA" id="ARBA00023027"/>
    </source>
</evidence>
<name>A0A9D7I8H6_9RHOO</name>
<dbReference type="GO" id="GO:0016491">
    <property type="term" value="F:oxidoreductase activity"/>
    <property type="evidence" value="ECO:0007669"/>
    <property type="project" value="UniProtKB-KW"/>
</dbReference>
<protein>
    <submittedName>
        <fullName evidence="6">NAD(P)-dependent oxidoreductase</fullName>
    </submittedName>
</protein>
<feature type="domain" description="3-hydroxyisobutyrate dehydrogenase-like NAD-binding" evidence="5">
    <location>
        <begin position="167"/>
        <end position="287"/>
    </location>
</feature>
<organism evidence="6 7">
    <name type="scientific">Candidatus Propionivibrio dominans</name>
    <dbReference type="NCBI Taxonomy" id="2954373"/>
    <lineage>
        <taxon>Bacteria</taxon>
        <taxon>Pseudomonadati</taxon>
        <taxon>Pseudomonadota</taxon>
        <taxon>Betaproteobacteria</taxon>
        <taxon>Rhodocyclales</taxon>
        <taxon>Rhodocyclaceae</taxon>
        <taxon>Propionivibrio</taxon>
    </lineage>
</organism>
<dbReference type="Gene3D" id="1.10.1040.10">
    <property type="entry name" value="N-(1-d-carboxylethyl)-l-norvaline Dehydrogenase, domain 2"/>
    <property type="match status" value="1"/>
</dbReference>
<evidence type="ECO:0000256" key="3">
    <source>
        <dbReference type="PIRSR" id="PIRSR000103-1"/>
    </source>
</evidence>
<evidence type="ECO:0000256" key="1">
    <source>
        <dbReference type="ARBA" id="ARBA00023002"/>
    </source>
</evidence>
<comment type="caution">
    <text evidence="6">The sequence shown here is derived from an EMBL/GenBank/DDBJ whole genome shotgun (WGS) entry which is preliminary data.</text>
</comment>
<dbReference type="PANTHER" id="PTHR43060:SF15">
    <property type="entry name" value="3-HYDROXYISOBUTYRATE DEHYDROGENASE-LIKE 1, MITOCHONDRIAL-RELATED"/>
    <property type="match status" value="1"/>
</dbReference>
<evidence type="ECO:0000259" key="4">
    <source>
        <dbReference type="Pfam" id="PF03446"/>
    </source>
</evidence>
<dbReference type="EMBL" id="JADJNC010000011">
    <property type="protein sequence ID" value="MBK7423137.1"/>
    <property type="molecule type" value="Genomic_DNA"/>
</dbReference>
<dbReference type="Pfam" id="PF14833">
    <property type="entry name" value="NAD_binding_11"/>
    <property type="match status" value="1"/>
</dbReference>
<dbReference type="Pfam" id="PF03446">
    <property type="entry name" value="NAD_binding_2"/>
    <property type="match status" value="1"/>
</dbReference>
<gene>
    <name evidence="6" type="ORF">IPJ48_08590</name>
</gene>
<dbReference type="Gene3D" id="3.40.50.720">
    <property type="entry name" value="NAD(P)-binding Rossmann-like Domain"/>
    <property type="match status" value="1"/>
</dbReference>
<evidence type="ECO:0000259" key="5">
    <source>
        <dbReference type="Pfam" id="PF14833"/>
    </source>
</evidence>
<proteinExistence type="predicted"/>
<dbReference type="InterPro" id="IPR013328">
    <property type="entry name" value="6PGD_dom2"/>
</dbReference>
<keyword evidence="1" id="KW-0560">Oxidoreductase</keyword>
<sequence length="294" mass="30601">MPGERLGCIGLGVMGRPMALHLLRAGYPVAVWARRPERAQALLDAGAMWCATPAAVARHSQIVFTMLGDGRDVESVALGPQGLSEGFAPGSVLVDMSTIAPGTARRIAQSLASGSVDMLDAPVSGGEQGAIAATLAIMVGGKASVFERLRPLFAVLGRTLVHVGENGAGQVAKACNQMIMVGCIQAVAEALHLARAAGADPARVRQALSGGSAGSRVLEVFGARMVERDFTAGVEARLHHKDYGIVLGEACRLGVPLPVSGQVWQQLNALMANDWGRQDTASLLRVLERNGRSA</sequence>
<dbReference type="InterPro" id="IPR015815">
    <property type="entry name" value="HIBADH-related"/>
</dbReference>
<dbReference type="SUPFAM" id="SSF48179">
    <property type="entry name" value="6-phosphogluconate dehydrogenase C-terminal domain-like"/>
    <property type="match status" value="1"/>
</dbReference>
<dbReference type="SUPFAM" id="SSF51735">
    <property type="entry name" value="NAD(P)-binding Rossmann-fold domains"/>
    <property type="match status" value="1"/>
</dbReference>
<accession>A0A9D7I8H6</accession>
<dbReference type="GO" id="GO:0051287">
    <property type="term" value="F:NAD binding"/>
    <property type="evidence" value="ECO:0007669"/>
    <property type="project" value="InterPro"/>
</dbReference>
<dbReference type="PANTHER" id="PTHR43060">
    <property type="entry name" value="3-HYDROXYISOBUTYRATE DEHYDROGENASE-LIKE 1, MITOCHONDRIAL-RELATED"/>
    <property type="match status" value="1"/>
</dbReference>
<dbReference type="InterPro" id="IPR008927">
    <property type="entry name" value="6-PGluconate_DH-like_C_sf"/>
</dbReference>
<dbReference type="PIRSF" id="PIRSF000103">
    <property type="entry name" value="HIBADH"/>
    <property type="match status" value="1"/>
</dbReference>
<reference evidence="6" key="1">
    <citation type="submission" date="2020-10" db="EMBL/GenBank/DDBJ databases">
        <title>Connecting structure to function with the recovery of over 1000 high-quality activated sludge metagenome-assembled genomes encoding full-length rRNA genes using long-read sequencing.</title>
        <authorList>
            <person name="Singleton C.M."/>
            <person name="Petriglieri F."/>
            <person name="Kristensen J.M."/>
            <person name="Kirkegaard R.H."/>
            <person name="Michaelsen T.Y."/>
            <person name="Andersen M.H."/>
            <person name="Karst S.M."/>
            <person name="Dueholm M.S."/>
            <person name="Nielsen P.H."/>
            <person name="Albertsen M."/>
        </authorList>
    </citation>
    <scope>NUCLEOTIDE SEQUENCE</scope>
    <source>
        <strain evidence="6">EsbW_18-Q3-R4-48_MAXAC.044</strain>
    </source>
</reference>
<feature type="active site" evidence="3">
    <location>
        <position position="173"/>
    </location>
</feature>
<dbReference type="GO" id="GO:0050661">
    <property type="term" value="F:NADP binding"/>
    <property type="evidence" value="ECO:0007669"/>
    <property type="project" value="InterPro"/>
</dbReference>
<dbReference type="Proteomes" id="UP000886602">
    <property type="component" value="Unassembled WGS sequence"/>
</dbReference>
<keyword evidence="2" id="KW-0520">NAD</keyword>
<evidence type="ECO:0000313" key="6">
    <source>
        <dbReference type="EMBL" id="MBK7423137.1"/>
    </source>
</evidence>
<dbReference type="AlphaFoldDB" id="A0A9D7I8H6"/>